<evidence type="ECO:0000313" key="1">
    <source>
        <dbReference type="EMBL" id="GGR28631.1"/>
    </source>
</evidence>
<sequence length="217" mass="23084">MPAEQIHLVRHGEVSNPQGVLYGRLPGYGLSDLGLRMAEAAAADLVSRGRPVSALVVSPLQRTRESAAPIAAAFELEPIIDERVIEPTNRFEGTRMRGPGGSLRRPANWPALMNPWRPGWGEPYRAVVARMVAAIVDASASVDGGDVVVVSHQMPIWMTHLHLAGQPLAHDPRRRRCALSSITTLEPSSSAARGLVEIGYRDPAAALAAGASDVGAV</sequence>
<dbReference type="InterPro" id="IPR029033">
    <property type="entry name" value="His_PPase_superfam"/>
</dbReference>
<dbReference type="AlphaFoldDB" id="A0A918FBS3"/>
<comment type="caution">
    <text evidence="1">The sequence shown here is derived from an EMBL/GenBank/DDBJ whole genome shotgun (WGS) entry which is preliminary data.</text>
</comment>
<name>A0A918FBS3_AGRME</name>
<reference evidence="1" key="1">
    <citation type="journal article" date="2014" name="Int. J. Syst. Evol. Microbiol.">
        <title>Complete genome sequence of Corynebacterium casei LMG S-19264T (=DSM 44701T), isolated from a smear-ripened cheese.</title>
        <authorList>
            <consortium name="US DOE Joint Genome Institute (JGI-PGF)"/>
            <person name="Walter F."/>
            <person name="Albersmeier A."/>
            <person name="Kalinowski J."/>
            <person name="Ruckert C."/>
        </authorList>
    </citation>
    <scope>NUCLEOTIDE SEQUENCE</scope>
    <source>
        <strain evidence="1">JCM 3346</strain>
    </source>
</reference>
<proteinExistence type="predicted"/>
<organism evidence="1 2">
    <name type="scientific">Agromyces mediolanus</name>
    <name type="common">Corynebacterium mediolanum</name>
    <dbReference type="NCBI Taxonomy" id="41986"/>
    <lineage>
        <taxon>Bacteria</taxon>
        <taxon>Bacillati</taxon>
        <taxon>Actinomycetota</taxon>
        <taxon>Actinomycetes</taxon>
        <taxon>Micrococcales</taxon>
        <taxon>Microbacteriaceae</taxon>
        <taxon>Agromyces</taxon>
    </lineage>
</organism>
<dbReference type="Pfam" id="PF00300">
    <property type="entry name" value="His_Phos_1"/>
    <property type="match status" value="1"/>
</dbReference>
<keyword evidence="2" id="KW-1185">Reference proteome</keyword>
<dbReference type="GO" id="GO:0016791">
    <property type="term" value="F:phosphatase activity"/>
    <property type="evidence" value="ECO:0007669"/>
    <property type="project" value="TreeGrafter"/>
</dbReference>
<dbReference type="InterPro" id="IPR013078">
    <property type="entry name" value="His_Pase_superF_clade-1"/>
</dbReference>
<accession>A0A918FBS3</accession>
<dbReference type="Proteomes" id="UP000610303">
    <property type="component" value="Unassembled WGS sequence"/>
</dbReference>
<dbReference type="SMART" id="SM00855">
    <property type="entry name" value="PGAM"/>
    <property type="match status" value="1"/>
</dbReference>
<dbReference type="EMBL" id="BMRJ01000002">
    <property type="protein sequence ID" value="GGR28631.1"/>
    <property type="molecule type" value="Genomic_DNA"/>
</dbReference>
<dbReference type="Gene3D" id="3.40.50.1240">
    <property type="entry name" value="Phosphoglycerate mutase-like"/>
    <property type="match status" value="1"/>
</dbReference>
<dbReference type="RefSeq" id="WP_189085497.1">
    <property type="nucleotide sequence ID" value="NZ_BMRJ01000002.1"/>
</dbReference>
<dbReference type="PANTHER" id="PTHR48100">
    <property type="entry name" value="BROAD-SPECIFICITY PHOSPHATASE YOR283W-RELATED"/>
    <property type="match status" value="1"/>
</dbReference>
<gene>
    <name evidence="1" type="ORF">GCM10010196_23060</name>
</gene>
<dbReference type="InterPro" id="IPR050275">
    <property type="entry name" value="PGM_Phosphatase"/>
</dbReference>
<dbReference type="CDD" id="cd07067">
    <property type="entry name" value="HP_PGM_like"/>
    <property type="match status" value="1"/>
</dbReference>
<dbReference type="SUPFAM" id="SSF53254">
    <property type="entry name" value="Phosphoglycerate mutase-like"/>
    <property type="match status" value="1"/>
</dbReference>
<evidence type="ECO:0000313" key="2">
    <source>
        <dbReference type="Proteomes" id="UP000610303"/>
    </source>
</evidence>
<reference evidence="1" key="2">
    <citation type="submission" date="2020-09" db="EMBL/GenBank/DDBJ databases">
        <authorList>
            <person name="Sun Q."/>
            <person name="Ohkuma M."/>
        </authorList>
    </citation>
    <scope>NUCLEOTIDE SEQUENCE</scope>
    <source>
        <strain evidence="1">JCM 3346</strain>
    </source>
</reference>
<dbReference type="GO" id="GO:0005737">
    <property type="term" value="C:cytoplasm"/>
    <property type="evidence" value="ECO:0007669"/>
    <property type="project" value="TreeGrafter"/>
</dbReference>
<protein>
    <submittedName>
        <fullName evidence="1">Phosphoglycerate mutase</fullName>
    </submittedName>
</protein>
<dbReference type="PANTHER" id="PTHR48100:SF51">
    <property type="entry name" value="PHOSPHOGLYCERATE MUTASE"/>
    <property type="match status" value="1"/>
</dbReference>